<sequence length="69" mass="7777">MACYQAFQKFDDMLKSMDDYVASADDQEEEDAEEPEEILRAELVRPSALCPVIIHPEIDVELIEASATT</sequence>
<evidence type="ECO:0000313" key="1">
    <source>
        <dbReference type="EMBL" id="MEQ2255472.1"/>
    </source>
</evidence>
<comment type="caution">
    <text evidence="1">The sequence shown here is derived from an EMBL/GenBank/DDBJ whole genome shotgun (WGS) entry which is preliminary data.</text>
</comment>
<evidence type="ECO:0000313" key="2">
    <source>
        <dbReference type="Proteomes" id="UP001482620"/>
    </source>
</evidence>
<dbReference type="EMBL" id="JAHRIQ010105455">
    <property type="protein sequence ID" value="MEQ2255472.1"/>
    <property type="molecule type" value="Genomic_DNA"/>
</dbReference>
<accession>A0ABV0VH11</accession>
<name>A0ABV0VH11_9TELE</name>
<proteinExistence type="predicted"/>
<protein>
    <submittedName>
        <fullName evidence="1">Uncharacterized protein</fullName>
    </submittedName>
</protein>
<dbReference type="Proteomes" id="UP001482620">
    <property type="component" value="Unassembled WGS sequence"/>
</dbReference>
<organism evidence="1 2">
    <name type="scientific">Ilyodon furcidens</name>
    <name type="common">goldbreast splitfin</name>
    <dbReference type="NCBI Taxonomy" id="33524"/>
    <lineage>
        <taxon>Eukaryota</taxon>
        <taxon>Metazoa</taxon>
        <taxon>Chordata</taxon>
        <taxon>Craniata</taxon>
        <taxon>Vertebrata</taxon>
        <taxon>Euteleostomi</taxon>
        <taxon>Actinopterygii</taxon>
        <taxon>Neopterygii</taxon>
        <taxon>Teleostei</taxon>
        <taxon>Neoteleostei</taxon>
        <taxon>Acanthomorphata</taxon>
        <taxon>Ovalentaria</taxon>
        <taxon>Atherinomorphae</taxon>
        <taxon>Cyprinodontiformes</taxon>
        <taxon>Goodeidae</taxon>
        <taxon>Ilyodon</taxon>
    </lineage>
</organism>
<keyword evidence="2" id="KW-1185">Reference proteome</keyword>
<gene>
    <name evidence="1" type="ORF">ILYODFUR_014192</name>
</gene>
<reference evidence="1 2" key="1">
    <citation type="submission" date="2021-06" db="EMBL/GenBank/DDBJ databases">
        <authorList>
            <person name="Palmer J.M."/>
        </authorList>
    </citation>
    <scope>NUCLEOTIDE SEQUENCE [LARGE SCALE GENOMIC DNA]</scope>
    <source>
        <strain evidence="2">if_2019</strain>
        <tissue evidence="1">Muscle</tissue>
    </source>
</reference>